<name>A0AAJ3TVF8_9MYCO</name>
<dbReference type="Proteomes" id="UP000193387">
    <property type="component" value="Unassembled WGS sequence"/>
</dbReference>
<reference evidence="1 2" key="1">
    <citation type="submission" date="2016-01" db="EMBL/GenBank/DDBJ databases">
        <title>The new phylogeny of the genus Mycobacterium.</title>
        <authorList>
            <person name="Tarcisio F."/>
            <person name="Conor M."/>
            <person name="Antonella G."/>
            <person name="Elisabetta G."/>
            <person name="Giulia F.S."/>
            <person name="Sara T."/>
            <person name="Anna F."/>
            <person name="Clotilde B."/>
            <person name="Roberto B."/>
            <person name="Veronica D.S."/>
            <person name="Fabio R."/>
            <person name="Monica P."/>
            <person name="Olivier J."/>
            <person name="Enrico T."/>
            <person name="Nicola S."/>
        </authorList>
    </citation>
    <scope>NUCLEOTIDE SEQUENCE [LARGE SCALE GENOMIC DNA]</scope>
    <source>
        <strain evidence="1 2">DSM 44616</strain>
    </source>
</reference>
<keyword evidence="2" id="KW-1185">Reference proteome</keyword>
<protein>
    <submittedName>
        <fullName evidence="1">Uncharacterized protein</fullName>
    </submittedName>
</protein>
<evidence type="ECO:0000313" key="2">
    <source>
        <dbReference type="Proteomes" id="UP000193387"/>
    </source>
</evidence>
<evidence type="ECO:0000313" key="1">
    <source>
        <dbReference type="EMBL" id="ORW72158.1"/>
    </source>
</evidence>
<accession>A0AAJ3TVF8</accession>
<gene>
    <name evidence="1" type="ORF">AWC23_11590</name>
</gene>
<proteinExistence type="predicted"/>
<dbReference type="AlphaFoldDB" id="A0AAJ3TVF8"/>
<dbReference type="EMBL" id="LQPR01000025">
    <property type="protein sequence ID" value="ORW72158.1"/>
    <property type="molecule type" value="Genomic_DNA"/>
</dbReference>
<dbReference type="RefSeq" id="WP_085255489.1">
    <property type="nucleotide sequence ID" value="NZ_AP022573.1"/>
</dbReference>
<organism evidence="1 2">
    <name type="scientific">Mycobacterium saskatchewanense</name>
    <dbReference type="NCBI Taxonomy" id="220927"/>
    <lineage>
        <taxon>Bacteria</taxon>
        <taxon>Bacillati</taxon>
        <taxon>Actinomycetota</taxon>
        <taxon>Actinomycetes</taxon>
        <taxon>Mycobacteriales</taxon>
        <taxon>Mycobacteriaceae</taxon>
        <taxon>Mycobacterium</taxon>
        <taxon>Mycobacterium simiae complex</taxon>
    </lineage>
</organism>
<sequence>MTVAAFVLGLLGFGVGVASLTWQIYTFLMQGARPKLTPIVGMVMAGGTMRVTHDATLTNARQSLEIAAQQFSPGPLIAGVKVVNAGRAPFHVAAWAIRADPTGVSFNALGEQIGSPEVPCDIPAGAEQIFFTRYEGARNLKVGADSIEDKPHRIVVTVSSGGRTFVSKPMAPESLALKDFA</sequence>
<comment type="caution">
    <text evidence="1">The sequence shown here is derived from an EMBL/GenBank/DDBJ whole genome shotgun (WGS) entry which is preliminary data.</text>
</comment>